<dbReference type="Proteomes" id="UP001145114">
    <property type="component" value="Unassembled WGS sequence"/>
</dbReference>
<protein>
    <submittedName>
        <fullName evidence="1">Uncharacterized protein</fullName>
    </submittedName>
</protein>
<evidence type="ECO:0000313" key="1">
    <source>
        <dbReference type="EMBL" id="KAJ1669311.1"/>
    </source>
</evidence>
<sequence>ATVATTETVSDNTSSGTISVHGSDDELSSPKHLKDHRPASPPPSAQKDSQTIHVKILKQAQKVQQSEFEAENHYYPRVLNAAIHPLVASFFNLGTERIIARYVHLNPQVNEAKLRELLKYQPTYFRWAGSDLFNVTTASGFRQMV</sequence>
<feature type="non-terminal residue" evidence="1">
    <location>
        <position position="145"/>
    </location>
</feature>
<gene>
    <name evidence="1" type="ORF">EV182_008815</name>
</gene>
<evidence type="ECO:0000313" key="2">
    <source>
        <dbReference type="Proteomes" id="UP001145114"/>
    </source>
</evidence>
<proteinExistence type="predicted"/>
<name>A0ACC1H611_9FUNG</name>
<dbReference type="EMBL" id="JAMZIH010010021">
    <property type="protein sequence ID" value="KAJ1669311.1"/>
    <property type="molecule type" value="Genomic_DNA"/>
</dbReference>
<accession>A0ACC1H611</accession>
<feature type="non-terminal residue" evidence="1">
    <location>
        <position position="1"/>
    </location>
</feature>
<keyword evidence="2" id="KW-1185">Reference proteome</keyword>
<organism evidence="1 2">
    <name type="scientific">Spiromyces aspiralis</name>
    <dbReference type="NCBI Taxonomy" id="68401"/>
    <lineage>
        <taxon>Eukaryota</taxon>
        <taxon>Fungi</taxon>
        <taxon>Fungi incertae sedis</taxon>
        <taxon>Zoopagomycota</taxon>
        <taxon>Kickxellomycotina</taxon>
        <taxon>Kickxellomycetes</taxon>
        <taxon>Kickxellales</taxon>
        <taxon>Kickxellaceae</taxon>
        <taxon>Spiromyces</taxon>
    </lineage>
</organism>
<comment type="caution">
    <text evidence="1">The sequence shown here is derived from an EMBL/GenBank/DDBJ whole genome shotgun (WGS) entry which is preliminary data.</text>
</comment>
<reference evidence="1" key="1">
    <citation type="submission" date="2022-06" db="EMBL/GenBank/DDBJ databases">
        <title>Phylogenomic reconstructions and comparative analyses of Kickxellomycotina fungi.</title>
        <authorList>
            <person name="Reynolds N.K."/>
            <person name="Stajich J.E."/>
            <person name="Barry K."/>
            <person name="Grigoriev I.V."/>
            <person name="Crous P."/>
            <person name="Smith M.E."/>
        </authorList>
    </citation>
    <scope>NUCLEOTIDE SEQUENCE</scope>
    <source>
        <strain evidence="1">RSA 2271</strain>
    </source>
</reference>